<dbReference type="Proteomes" id="UP000002069">
    <property type="component" value="Chromosome"/>
</dbReference>
<dbReference type="NCBIfam" id="TIGR00370">
    <property type="entry name" value="5-oxoprolinase subunit PxpB"/>
    <property type="match status" value="1"/>
</dbReference>
<reference evidence="6" key="2">
    <citation type="journal article" date="2011" name="J. Bacteriol.">
        <title>Complete genome sequence of Cronobacter turicensis LMG 23827, a food-borne pathogen causing deaths in neonates.</title>
        <authorList>
            <person name="Stephan R."/>
            <person name="Lehner A."/>
            <person name="Tischler P."/>
            <person name="Rattei T."/>
        </authorList>
    </citation>
    <scope>NUCLEOTIDE SEQUENCE [LARGE SCALE GENOMIC DNA]</scope>
    <source>
        <strain evidence="6">DSM 18703 / CCUG 55852 / LMG 23827 / z3032</strain>
    </source>
</reference>
<evidence type="ECO:0000313" key="5">
    <source>
        <dbReference type="EMBL" id="CBA29245.1"/>
    </source>
</evidence>
<dbReference type="HOGENOM" id="CLU_020207_0_0_6"/>
<reference evidence="5 6" key="1">
    <citation type="journal article" date="2010" name="J. Bacteriol.">
        <title>Complete Genome Sequence of Cronobacter turicensis LMG 23827, a foodborne pathogen causing deaths in neonates.</title>
        <authorList>
            <person name="Stephan R."/>
            <person name="Lehner A."/>
            <person name="Tischler P."/>
            <person name="Rattei T."/>
        </authorList>
    </citation>
    <scope>NUCLEOTIDE SEQUENCE [LARGE SCALE GENOMIC DNA]</scope>
    <source>
        <strain evidence="6">DSM 18703 / CCUG 55852 / LMG 23827 / z3032</strain>
    </source>
</reference>
<evidence type="ECO:0000256" key="3">
    <source>
        <dbReference type="ARBA" id="ARBA00022840"/>
    </source>
</evidence>
<dbReference type="InterPro" id="IPR003833">
    <property type="entry name" value="CT_C_D"/>
</dbReference>
<dbReference type="Gene3D" id="3.30.1360.40">
    <property type="match status" value="1"/>
</dbReference>
<protein>
    <submittedName>
        <fullName evidence="5">Uncharacterized protein ybgJ</fullName>
        <ecNumber evidence="5">3.5.1.54</ecNumber>
    </submittedName>
</protein>
<name>C9XZ92_CROTZ</name>
<dbReference type="AlphaFoldDB" id="C9XZ92"/>
<dbReference type="SUPFAM" id="SSF50891">
    <property type="entry name" value="Cyclophilin-like"/>
    <property type="match status" value="1"/>
</dbReference>
<dbReference type="EMBL" id="FN543093">
    <property type="protein sequence ID" value="CBA29245.1"/>
    <property type="molecule type" value="Genomic_DNA"/>
</dbReference>
<accession>C9XZ92</accession>
<feature type="domain" description="Carboxyltransferase" evidence="4">
    <location>
        <begin position="11"/>
        <end position="209"/>
    </location>
</feature>
<evidence type="ECO:0000256" key="1">
    <source>
        <dbReference type="ARBA" id="ARBA00022741"/>
    </source>
</evidence>
<dbReference type="EC" id="3.5.1.54" evidence="5"/>
<dbReference type="Pfam" id="PF02682">
    <property type="entry name" value="CT_C_D"/>
    <property type="match status" value="1"/>
</dbReference>
<dbReference type="Gene3D" id="2.40.100.10">
    <property type="entry name" value="Cyclophilin-like"/>
    <property type="match status" value="1"/>
</dbReference>
<evidence type="ECO:0000313" key="6">
    <source>
        <dbReference type="Proteomes" id="UP000002069"/>
    </source>
</evidence>
<sequence>MNTREENVQRARCYLLGESAVVLELEPPVTLASQQRIWGLVQRLAEVPAVVEVIPGMNNITVMLREPETMALDAIERLQRWWEESEAIIPDARRIEIPVVYGKDAGPDLAVVANHAGLSEKQVVEMHAQVDYVVYFIGFQPGFPYLGGLAPALATPRRAEPRLQVPAGSVGIGGSQTGIYPLPTPGGWQIIGHTPLALFNPHNNPPGLLAPGDTVRFVPQKEGVC</sequence>
<dbReference type="KEGG" id="ctu:CTU_13190"/>
<dbReference type="GO" id="GO:0004039">
    <property type="term" value="F:allophanate hydrolase activity"/>
    <property type="evidence" value="ECO:0007669"/>
    <property type="project" value="UniProtKB-EC"/>
</dbReference>
<keyword evidence="3" id="KW-0067">ATP-binding</keyword>
<proteinExistence type="predicted"/>
<dbReference type="SUPFAM" id="SSF160467">
    <property type="entry name" value="PH0987 N-terminal domain-like"/>
    <property type="match status" value="1"/>
</dbReference>
<evidence type="ECO:0000256" key="2">
    <source>
        <dbReference type="ARBA" id="ARBA00022801"/>
    </source>
</evidence>
<dbReference type="InterPro" id="IPR010016">
    <property type="entry name" value="PxpB"/>
</dbReference>
<organism evidence="5 6">
    <name type="scientific">Cronobacter turicensis (strain DSM 18703 / CCUG 55852 / LMG 23827 / z3032)</name>
    <dbReference type="NCBI Taxonomy" id="693216"/>
    <lineage>
        <taxon>Bacteria</taxon>
        <taxon>Pseudomonadati</taxon>
        <taxon>Pseudomonadota</taxon>
        <taxon>Gammaproteobacteria</taxon>
        <taxon>Enterobacterales</taxon>
        <taxon>Enterobacteriaceae</taxon>
        <taxon>Cronobacter</taxon>
    </lineage>
</organism>
<gene>
    <name evidence="5" type="primary">ybgJ</name>
    <name evidence="5" type="ordered locus">Ctu_13190</name>
</gene>
<dbReference type="InterPro" id="IPR029000">
    <property type="entry name" value="Cyclophilin-like_dom_sf"/>
</dbReference>
<keyword evidence="2 5" id="KW-0378">Hydrolase</keyword>
<dbReference type="GO" id="GO:0005524">
    <property type="term" value="F:ATP binding"/>
    <property type="evidence" value="ECO:0007669"/>
    <property type="project" value="UniProtKB-KW"/>
</dbReference>
<keyword evidence="6" id="KW-1185">Reference proteome</keyword>
<evidence type="ECO:0000259" key="4">
    <source>
        <dbReference type="SMART" id="SM00796"/>
    </source>
</evidence>
<keyword evidence="1" id="KW-0547">Nucleotide-binding</keyword>
<dbReference type="PANTHER" id="PTHR34698:SF2">
    <property type="entry name" value="5-OXOPROLINASE SUBUNIT B"/>
    <property type="match status" value="1"/>
</dbReference>
<dbReference type="PATRIC" id="fig|693216.3.peg.1255"/>
<dbReference type="SMART" id="SM00796">
    <property type="entry name" value="AHS1"/>
    <property type="match status" value="1"/>
</dbReference>
<dbReference type="PANTHER" id="PTHR34698">
    <property type="entry name" value="5-OXOPROLINASE SUBUNIT B"/>
    <property type="match status" value="1"/>
</dbReference>